<feature type="signal peptide" evidence="2">
    <location>
        <begin position="1"/>
        <end position="20"/>
    </location>
</feature>
<protein>
    <submittedName>
        <fullName evidence="3">Substrate-binding periplasmic protein</fullName>
    </submittedName>
</protein>
<reference evidence="3 4" key="1">
    <citation type="submission" date="2024-07" db="EMBL/GenBank/DDBJ databases">
        <authorList>
            <person name="Li M."/>
        </authorList>
    </citation>
    <scope>NUCLEOTIDE SEQUENCE [LARGE SCALE GENOMIC DNA]</scope>
    <source>
        <strain evidence="3 4">25A3E</strain>
    </source>
</reference>
<dbReference type="EMBL" id="JBFTEG010000011">
    <property type="protein sequence ID" value="MEX6503260.1"/>
    <property type="molecule type" value="Genomic_DNA"/>
</dbReference>
<comment type="similarity">
    <text evidence="1">Belongs to the bacterial solute-binding protein 3 family.</text>
</comment>
<name>A0ABV3YVA9_9PSED</name>
<gene>
    <name evidence="3" type="ORF">AB5S05_14430</name>
</gene>
<dbReference type="SUPFAM" id="SSF53850">
    <property type="entry name" value="Periplasmic binding protein-like II"/>
    <property type="match status" value="1"/>
</dbReference>
<proteinExistence type="inferred from homology"/>
<accession>A0ABV3YVA9</accession>
<dbReference type="Proteomes" id="UP001560296">
    <property type="component" value="Unassembled WGS sequence"/>
</dbReference>
<dbReference type="Gene3D" id="3.40.190.10">
    <property type="entry name" value="Periplasmic binding protein-like II"/>
    <property type="match status" value="2"/>
</dbReference>
<evidence type="ECO:0000313" key="3">
    <source>
        <dbReference type="EMBL" id="MEX6503260.1"/>
    </source>
</evidence>
<evidence type="ECO:0000313" key="4">
    <source>
        <dbReference type="Proteomes" id="UP001560296"/>
    </source>
</evidence>
<comment type="caution">
    <text evidence="3">The sequence shown here is derived from an EMBL/GenBank/DDBJ whole genome shotgun (WGS) entry which is preliminary data.</text>
</comment>
<organism evidence="3 4">
    <name type="scientific">Pseudomonas zhanjiangensis</name>
    <dbReference type="NCBI Taxonomy" id="3239015"/>
    <lineage>
        <taxon>Bacteria</taxon>
        <taxon>Pseudomonadati</taxon>
        <taxon>Pseudomonadota</taxon>
        <taxon>Gammaproteobacteria</taxon>
        <taxon>Pseudomonadales</taxon>
        <taxon>Pseudomonadaceae</taxon>
        <taxon>Pseudomonas</taxon>
    </lineage>
</organism>
<feature type="chain" id="PRO_5046122257" evidence="2">
    <location>
        <begin position="21"/>
        <end position="261"/>
    </location>
</feature>
<keyword evidence="2" id="KW-0732">Signal</keyword>
<evidence type="ECO:0000256" key="1">
    <source>
        <dbReference type="ARBA" id="ARBA00010333"/>
    </source>
</evidence>
<evidence type="ECO:0000256" key="2">
    <source>
        <dbReference type="SAM" id="SignalP"/>
    </source>
</evidence>
<dbReference type="RefSeq" id="WP_369288323.1">
    <property type="nucleotide sequence ID" value="NZ_JBFTEG010000011.1"/>
</dbReference>
<dbReference type="PANTHER" id="PTHR35936:SF25">
    <property type="entry name" value="ABC TRANSPORTER SUBSTRATE-BINDING PROTEIN"/>
    <property type="match status" value="1"/>
</dbReference>
<keyword evidence="4" id="KW-1185">Reference proteome</keyword>
<sequence length="261" mass="29734">MLFKSLLIALCLLTGLPAMAGEQVRVGVGAYHFPPYAVKPEGAEPGGLLPELLAALNGLQDDYQFDLVPTSVARRYRDLQSGRFDLILFESPSWGWQDTPHRALDLHIEDAEVYVAHAEPGRDERYFERLKGKRLALYSGYHYGFAGFNADPDYLNQHFDAILTYSHDSNLQMILRQRADIAVITRSYLEIYRERHPRERSQLLVSQRVDQVYQHQALFRPQAPLTSAVFADLLRELNRQGQLNDLLARYHLALQVTGAVP</sequence>
<dbReference type="PANTHER" id="PTHR35936">
    <property type="entry name" value="MEMBRANE-BOUND LYTIC MUREIN TRANSGLYCOSYLASE F"/>
    <property type="match status" value="1"/>
</dbReference>